<reference evidence="3 4" key="1">
    <citation type="journal article" date="2021" name="Elife">
        <title>Chloroplast acquisition without the gene transfer in kleptoplastic sea slugs, Plakobranchus ocellatus.</title>
        <authorList>
            <person name="Maeda T."/>
            <person name="Takahashi S."/>
            <person name="Yoshida T."/>
            <person name="Shimamura S."/>
            <person name="Takaki Y."/>
            <person name="Nagai Y."/>
            <person name="Toyoda A."/>
            <person name="Suzuki Y."/>
            <person name="Arimoto A."/>
            <person name="Ishii H."/>
            <person name="Satoh N."/>
            <person name="Nishiyama T."/>
            <person name="Hasebe M."/>
            <person name="Maruyama T."/>
            <person name="Minagawa J."/>
            <person name="Obokata J."/>
            <person name="Shigenobu S."/>
        </authorList>
    </citation>
    <scope>NUCLEOTIDE SEQUENCE [LARGE SCALE GENOMIC DNA]</scope>
</reference>
<sequence>MAWLDYSRHLLLMTVLANTVTKALASANVAGYPPDPRSIPLMTGVSDFPGTDISSSPDYNYGDYYDDEDDDHDGKDNSHDADQDAELPPSPRGIPTRPAASSGQSQGTKSQQLAQVTCAFHDGSVEPQLWNRTEGGDWRMISKTGSKRWRRRLLDDHIQCENSCFTLMEADALQPTAVKIKILGK</sequence>
<gene>
    <name evidence="3" type="ORF">ElyMa_003658700</name>
</gene>
<evidence type="ECO:0000313" key="4">
    <source>
        <dbReference type="Proteomes" id="UP000762676"/>
    </source>
</evidence>
<keyword evidence="2" id="KW-0732">Signal</keyword>
<evidence type="ECO:0000313" key="3">
    <source>
        <dbReference type="EMBL" id="GFR65461.1"/>
    </source>
</evidence>
<feature type="compositionally biased region" description="Low complexity" evidence="1">
    <location>
        <begin position="101"/>
        <end position="112"/>
    </location>
</feature>
<feature type="compositionally biased region" description="Low complexity" evidence="1">
    <location>
        <begin position="54"/>
        <end position="63"/>
    </location>
</feature>
<dbReference type="AlphaFoldDB" id="A0AAV4EXF4"/>
<name>A0AAV4EXF4_9GAST</name>
<proteinExistence type="predicted"/>
<feature type="compositionally biased region" description="Basic and acidic residues" evidence="1">
    <location>
        <begin position="72"/>
        <end position="82"/>
    </location>
</feature>
<protein>
    <recommendedName>
        <fullName evidence="5">Secreted protein</fullName>
    </recommendedName>
</protein>
<evidence type="ECO:0008006" key="5">
    <source>
        <dbReference type="Google" id="ProtNLM"/>
    </source>
</evidence>
<evidence type="ECO:0000256" key="1">
    <source>
        <dbReference type="SAM" id="MobiDB-lite"/>
    </source>
</evidence>
<feature type="region of interest" description="Disordered" evidence="1">
    <location>
        <begin position="43"/>
        <end position="113"/>
    </location>
</feature>
<feature type="signal peptide" evidence="2">
    <location>
        <begin position="1"/>
        <end position="25"/>
    </location>
</feature>
<feature type="chain" id="PRO_5043808629" description="Secreted protein" evidence="2">
    <location>
        <begin position="26"/>
        <end position="185"/>
    </location>
</feature>
<dbReference type="Proteomes" id="UP000762676">
    <property type="component" value="Unassembled WGS sequence"/>
</dbReference>
<evidence type="ECO:0000256" key="2">
    <source>
        <dbReference type="SAM" id="SignalP"/>
    </source>
</evidence>
<comment type="caution">
    <text evidence="3">The sequence shown here is derived from an EMBL/GenBank/DDBJ whole genome shotgun (WGS) entry which is preliminary data.</text>
</comment>
<accession>A0AAV4EXF4</accession>
<keyword evidence="4" id="KW-1185">Reference proteome</keyword>
<organism evidence="3 4">
    <name type="scientific">Elysia marginata</name>
    <dbReference type="NCBI Taxonomy" id="1093978"/>
    <lineage>
        <taxon>Eukaryota</taxon>
        <taxon>Metazoa</taxon>
        <taxon>Spiralia</taxon>
        <taxon>Lophotrochozoa</taxon>
        <taxon>Mollusca</taxon>
        <taxon>Gastropoda</taxon>
        <taxon>Heterobranchia</taxon>
        <taxon>Euthyneura</taxon>
        <taxon>Panpulmonata</taxon>
        <taxon>Sacoglossa</taxon>
        <taxon>Placobranchoidea</taxon>
        <taxon>Plakobranchidae</taxon>
        <taxon>Elysia</taxon>
    </lineage>
</organism>
<dbReference type="EMBL" id="BMAT01007491">
    <property type="protein sequence ID" value="GFR65461.1"/>
    <property type="molecule type" value="Genomic_DNA"/>
</dbReference>